<proteinExistence type="predicted"/>
<dbReference type="EMBL" id="JAPWIS010000002">
    <property type="protein sequence ID" value="MCZ4583113.1"/>
    <property type="molecule type" value="Genomic_DNA"/>
</dbReference>
<dbReference type="Proteomes" id="UP001066327">
    <property type="component" value="Unassembled WGS sequence"/>
</dbReference>
<evidence type="ECO:0000313" key="1">
    <source>
        <dbReference type="EMBL" id="MCZ4583113.1"/>
    </source>
</evidence>
<sequence length="72" mass="7446">MLDPGRLTVLLHGRVRGAVRPRGGAGALAVDLPAPVLADLLGISVSAATRWSALAAHDHADYHAARIAHPPQ</sequence>
<protein>
    <submittedName>
        <fullName evidence="2">Uncharacterized protein</fullName>
    </submittedName>
</protein>
<dbReference type="EMBL" id="CP130953">
    <property type="protein sequence ID" value="WLF45686.1"/>
    <property type="molecule type" value="Genomic_DNA"/>
</dbReference>
<keyword evidence="3" id="KW-1185">Reference proteome</keyword>
<name>A0AAX3Y9G8_RHOOP</name>
<dbReference type="RefSeq" id="WP_133984787.1">
    <property type="nucleotide sequence ID" value="NZ_CP130953.1"/>
</dbReference>
<dbReference type="Proteomes" id="UP001231166">
    <property type="component" value="Chromosome"/>
</dbReference>
<reference evidence="1" key="1">
    <citation type="submission" date="2022-12" db="EMBL/GenBank/DDBJ databases">
        <authorList>
            <person name="Krivoruchko A.V."/>
            <person name="Elkin A."/>
        </authorList>
    </citation>
    <scope>NUCLEOTIDE SEQUENCE</scope>
    <source>
        <strain evidence="1">IEGM 249</strain>
    </source>
</reference>
<gene>
    <name evidence="1" type="ORF">O4328_05310</name>
    <name evidence="2" type="ORF">Q5707_27880</name>
</gene>
<accession>A0AAX3Y9G8</accession>
<evidence type="ECO:0000313" key="3">
    <source>
        <dbReference type="Proteomes" id="UP001066327"/>
    </source>
</evidence>
<evidence type="ECO:0000313" key="2">
    <source>
        <dbReference type="EMBL" id="WLF45686.1"/>
    </source>
</evidence>
<dbReference type="AlphaFoldDB" id="A0AAX3Y9G8"/>
<reference evidence="2" key="2">
    <citation type="submission" date="2023-07" db="EMBL/GenBank/DDBJ databases">
        <title>Genomic analysis of Rhodococcus opacus VOC-14 with glycol ethers degradation activity.</title>
        <authorList>
            <person name="Narkevich D.A."/>
            <person name="Hlushen A.M."/>
            <person name="Akhremchuk A.E."/>
            <person name="Sikolenko M.A."/>
            <person name="Valentovich L.N."/>
        </authorList>
    </citation>
    <scope>NUCLEOTIDE SEQUENCE</scope>
    <source>
        <strain evidence="2">VOC-14</strain>
    </source>
</reference>
<evidence type="ECO:0000313" key="4">
    <source>
        <dbReference type="Proteomes" id="UP001231166"/>
    </source>
</evidence>
<organism evidence="2 4">
    <name type="scientific">Rhodococcus opacus</name>
    <name type="common">Nocardia opaca</name>
    <dbReference type="NCBI Taxonomy" id="37919"/>
    <lineage>
        <taxon>Bacteria</taxon>
        <taxon>Bacillati</taxon>
        <taxon>Actinomycetota</taxon>
        <taxon>Actinomycetes</taxon>
        <taxon>Mycobacteriales</taxon>
        <taxon>Nocardiaceae</taxon>
        <taxon>Rhodococcus</taxon>
    </lineage>
</organism>